<keyword evidence="6" id="KW-0119">Carbohydrate metabolism</keyword>
<keyword evidence="8" id="KW-0624">Polysaccharide degradation</keyword>
<keyword evidence="7 11" id="KW-0326">Glycosidase</keyword>
<dbReference type="EMBL" id="VDFR01000051">
    <property type="protein sequence ID" value="TNC46839.1"/>
    <property type="molecule type" value="Genomic_DNA"/>
</dbReference>
<evidence type="ECO:0000313" key="14">
    <source>
        <dbReference type="Proteomes" id="UP000306740"/>
    </source>
</evidence>
<evidence type="ECO:0000256" key="3">
    <source>
        <dbReference type="ARBA" id="ARBA00012744"/>
    </source>
</evidence>
<sequence>MTTDVTRVSGRSSFWWGAATAAYQVEGAVDEDGRGTSIWDTFCAEPGRIADGSSGAVACDSYHRWREDLDLLQGVGATAYRFSVAWPRIQPSGSGPVNQAGLDYYDRLVDGLLERGIAPFVTLFHWDLPQALQDDGGWTSRDTAHRFAAYATVVAEALGDRVACWGTLNEPFVHMALGHAFGTHAPGQTLLMEAFPVGHHQLLAHGLAAQALRTASSAPVMLVDNLTPVRAASSSEADLAATAVYDALHNRMFLDPVLRGRYPEALTALAEPVVQEGDLATIAQPLDLLGVNYYNPTVVQAPGADNPLPFELVPLTGVSTTGFGWPVVPEGLTELLVGLRDTYDEALPPVVVTENGCSYPDEPGPDGTIDDPDRIAYLDSHIRAVGTAREAGVDVRGYLTWSLLDNFEWADGYQQRFGVTYVDFATGERTPKASYAWLRDRIAQGW</sequence>
<dbReference type="GO" id="GO:0005829">
    <property type="term" value="C:cytosol"/>
    <property type="evidence" value="ECO:0007669"/>
    <property type="project" value="TreeGrafter"/>
</dbReference>
<organism evidence="13 14">
    <name type="scientific">Mumia zhuanghuii</name>
    <dbReference type="NCBI Taxonomy" id="2585211"/>
    <lineage>
        <taxon>Bacteria</taxon>
        <taxon>Bacillati</taxon>
        <taxon>Actinomycetota</taxon>
        <taxon>Actinomycetes</taxon>
        <taxon>Propionibacteriales</taxon>
        <taxon>Nocardioidaceae</taxon>
        <taxon>Mumia</taxon>
    </lineage>
</organism>
<evidence type="ECO:0000256" key="7">
    <source>
        <dbReference type="ARBA" id="ARBA00023295"/>
    </source>
</evidence>
<evidence type="ECO:0000256" key="10">
    <source>
        <dbReference type="PIRSR" id="PIRSR617736-2"/>
    </source>
</evidence>
<evidence type="ECO:0000256" key="4">
    <source>
        <dbReference type="ARBA" id="ARBA00022801"/>
    </source>
</evidence>
<accession>A0A5C4MMR9</accession>
<evidence type="ECO:0000256" key="11">
    <source>
        <dbReference type="RuleBase" id="RU361175"/>
    </source>
</evidence>
<feature type="binding site" evidence="10">
    <location>
        <position position="401"/>
    </location>
    <ligand>
        <name>substrate</name>
    </ligand>
</feature>
<keyword evidence="4 11" id="KW-0378">Hydrolase</keyword>
<dbReference type="InterPro" id="IPR001360">
    <property type="entry name" value="Glyco_hydro_1"/>
</dbReference>
<dbReference type="OrthoDB" id="9765195at2"/>
<comment type="catalytic activity">
    <reaction evidence="1 11">
        <text>Hydrolysis of terminal, non-reducing beta-D-glucosyl residues with release of beta-D-glucose.</text>
        <dbReference type="EC" id="3.2.1.21"/>
    </reaction>
</comment>
<dbReference type="RefSeq" id="WP_139105823.1">
    <property type="nucleotide sequence ID" value="NZ_VDFR01000048.1"/>
</dbReference>
<dbReference type="FunFam" id="3.20.20.80:FF:000004">
    <property type="entry name" value="Beta-glucosidase 6-phospho-beta-glucosidase"/>
    <property type="match status" value="1"/>
</dbReference>
<dbReference type="Proteomes" id="UP000306740">
    <property type="component" value="Unassembled WGS sequence"/>
</dbReference>
<feature type="active site" description="Nucleophile" evidence="9">
    <location>
        <position position="354"/>
    </location>
</feature>
<feature type="binding site" evidence="10">
    <location>
        <position position="169"/>
    </location>
    <ligand>
        <name>substrate</name>
    </ligand>
</feature>
<comment type="similarity">
    <text evidence="2 11">Belongs to the glycosyl hydrolase 1 family.</text>
</comment>
<gene>
    <name evidence="13" type="ORF">FHE65_10865</name>
    <name evidence="12" type="ORF">FHE65_11720</name>
</gene>
<protein>
    <recommendedName>
        <fullName evidence="3 11">Beta-glucosidase</fullName>
        <ecNumber evidence="3 11">3.2.1.21</ecNumber>
    </recommendedName>
</protein>
<dbReference type="AlphaFoldDB" id="A0A5C4MMR9"/>
<dbReference type="NCBIfam" id="TIGR03356">
    <property type="entry name" value="BGL"/>
    <property type="match status" value="1"/>
</dbReference>
<dbReference type="InterPro" id="IPR033132">
    <property type="entry name" value="GH_1_N_CS"/>
</dbReference>
<evidence type="ECO:0000256" key="2">
    <source>
        <dbReference type="ARBA" id="ARBA00010838"/>
    </source>
</evidence>
<evidence type="ECO:0000313" key="13">
    <source>
        <dbReference type="EMBL" id="TNC47113.1"/>
    </source>
</evidence>
<evidence type="ECO:0000313" key="12">
    <source>
        <dbReference type="EMBL" id="TNC46839.1"/>
    </source>
</evidence>
<feature type="binding site" evidence="10">
    <location>
        <position position="125"/>
    </location>
    <ligand>
        <name>substrate</name>
    </ligand>
</feature>
<proteinExistence type="inferred from homology"/>
<dbReference type="GO" id="GO:0030245">
    <property type="term" value="P:cellulose catabolic process"/>
    <property type="evidence" value="ECO:0007669"/>
    <property type="project" value="UniProtKB-KW"/>
</dbReference>
<dbReference type="InterPro" id="IPR017736">
    <property type="entry name" value="Glyco_hydro_1_beta-glucosidase"/>
</dbReference>
<dbReference type="PROSITE" id="PS00653">
    <property type="entry name" value="GLYCOSYL_HYDROL_F1_2"/>
    <property type="match status" value="1"/>
</dbReference>
<evidence type="ECO:0000256" key="5">
    <source>
        <dbReference type="ARBA" id="ARBA00023001"/>
    </source>
</evidence>
<evidence type="ECO:0000256" key="1">
    <source>
        <dbReference type="ARBA" id="ARBA00000448"/>
    </source>
</evidence>
<dbReference type="Pfam" id="PF00232">
    <property type="entry name" value="Glyco_hydro_1"/>
    <property type="match status" value="1"/>
</dbReference>
<dbReference type="GO" id="GO:0008422">
    <property type="term" value="F:beta-glucosidase activity"/>
    <property type="evidence" value="ECO:0007669"/>
    <property type="project" value="UniProtKB-EC"/>
</dbReference>
<name>A0A5C4MMR9_9ACTN</name>
<dbReference type="Gene3D" id="3.20.20.80">
    <property type="entry name" value="Glycosidases"/>
    <property type="match status" value="1"/>
</dbReference>
<dbReference type="InterPro" id="IPR017853">
    <property type="entry name" value="GH"/>
</dbReference>
<evidence type="ECO:0000256" key="8">
    <source>
        <dbReference type="ARBA" id="ARBA00023326"/>
    </source>
</evidence>
<reference evidence="13 14" key="1">
    <citation type="submission" date="2019-05" db="EMBL/GenBank/DDBJ databases">
        <title>Mumia sp. nov., isolated from the intestinal contents of plateau pika (Ochotona curzoniae) in the Qinghai-Tibet plateau of China.</title>
        <authorList>
            <person name="Tian Z."/>
        </authorList>
    </citation>
    <scope>NUCLEOTIDE SEQUENCE [LARGE SCALE GENOMIC DNA]</scope>
    <source>
        <strain evidence="14">527</strain>
        <strain evidence="13">Z527</strain>
    </source>
</reference>
<dbReference type="PANTHER" id="PTHR10353:SF36">
    <property type="entry name" value="LP05116P"/>
    <property type="match status" value="1"/>
</dbReference>
<feature type="active site" description="Proton donor" evidence="9">
    <location>
        <position position="170"/>
    </location>
</feature>
<evidence type="ECO:0000256" key="9">
    <source>
        <dbReference type="PIRSR" id="PIRSR617736-1"/>
    </source>
</evidence>
<comment type="caution">
    <text evidence="13">The sequence shown here is derived from an EMBL/GenBank/DDBJ whole genome shotgun (WGS) entry which is preliminary data.</text>
</comment>
<evidence type="ECO:0000256" key="6">
    <source>
        <dbReference type="ARBA" id="ARBA00023277"/>
    </source>
</evidence>
<dbReference type="EC" id="3.2.1.21" evidence="3 11"/>
<dbReference type="EMBL" id="VDFR01000048">
    <property type="protein sequence ID" value="TNC47113.1"/>
    <property type="molecule type" value="Genomic_DNA"/>
</dbReference>
<feature type="binding site" evidence="10">
    <location>
        <position position="294"/>
    </location>
    <ligand>
        <name>substrate</name>
    </ligand>
</feature>
<keyword evidence="5" id="KW-0136">Cellulose degradation</keyword>
<feature type="binding site" evidence="10">
    <location>
        <begin position="408"/>
        <end position="409"/>
    </location>
    <ligand>
        <name>substrate</name>
    </ligand>
</feature>
<dbReference type="SUPFAM" id="SSF51445">
    <property type="entry name" value="(Trans)glycosidases"/>
    <property type="match status" value="1"/>
</dbReference>
<dbReference type="PRINTS" id="PR00131">
    <property type="entry name" value="GLHYDRLASE1"/>
</dbReference>
<feature type="binding site" evidence="10">
    <location>
        <position position="24"/>
    </location>
    <ligand>
        <name>substrate</name>
    </ligand>
</feature>
<dbReference type="PANTHER" id="PTHR10353">
    <property type="entry name" value="GLYCOSYL HYDROLASE"/>
    <property type="match status" value="1"/>
</dbReference>